<dbReference type="Gene3D" id="3.30.420.10">
    <property type="entry name" value="Ribonuclease H-like superfamily/Ribonuclease H"/>
    <property type="match status" value="1"/>
</dbReference>
<dbReference type="InterPro" id="IPR001584">
    <property type="entry name" value="Integrase_cat-core"/>
</dbReference>
<dbReference type="Proteomes" id="UP000245678">
    <property type="component" value="Unassembled WGS sequence"/>
</dbReference>
<organism evidence="3 4">
    <name type="scientific">Mucilaginibacter oryzae</name>
    <dbReference type="NCBI Taxonomy" id="468058"/>
    <lineage>
        <taxon>Bacteria</taxon>
        <taxon>Pseudomonadati</taxon>
        <taxon>Bacteroidota</taxon>
        <taxon>Sphingobacteriia</taxon>
        <taxon>Sphingobacteriales</taxon>
        <taxon>Sphingobacteriaceae</taxon>
        <taxon>Mucilaginibacter</taxon>
    </lineage>
</organism>
<dbReference type="InterPro" id="IPR012337">
    <property type="entry name" value="RNaseH-like_sf"/>
</dbReference>
<proteinExistence type="predicted"/>
<dbReference type="EMBL" id="QGHA01000024">
    <property type="protein sequence ID" value="PWK65007.1"/>
    <property type="molecule type" value="Genomic_DNA"/>
</dbReference>
<evidence type="ECO:0000313" key="3">
    <source>
        <dbReference type="EMBL" id="PWK65007.1"/>
    </source>
</evidence>
<gene>
    <name evidence="3" type="ORF">LX99_05049</name>
</gene>
<evidence type="ECO:0000313" key="4">
    <source>
        <dbReference type="Proteomes" id="UP000245678"/>
    </source>
</evidence>
<sequence length="109" mass="12995">ERFHRTIQDEFYAIAFRKKIYRSIAELQADLDRWMYNYNNERTHSGKYCFDKTPMQTLIDSIPMAQEKLLERLADDQILQSPHKKGSEESVSMHLHEKKLYSQIKSGNL</sequence>
<dbReference type="GO" id="GO:0015074">
    <property type="term" value="P:DNA integration"/>
    <property type="evidence" value="ECO:0007669"/>
    <property type="project" value="InterPro"/>
</dbReference>
<dbReference type="RefSeq" id="WP_211319093.1">
    <property type="nucleotide sequence ID" value="NZ_QGHA01000024.1"/>
</dbReference>
<reference evidence="3 4" key="1">
    <citation type="submission" date="2018-05" db="EMBL/GenBank/DDBJ databases">
        <title>Genomic Encyclopedia of Archaeal and Bacterial Type Strains, Phase II (KMG-II): from individual species to whole genera.</title>
        <authorList>
            <person name="Goeker M."/>
        </authorList>
    </citation>
    <scope>NUCLEOTIDE SEQUENCE [LARGE SCALE GENOMIC DNA]</scope>
    <source>
        <strain evidence="3 4">DSM 19975</strain>
    </source>
</reference>
<dbReference type="SUPFAM" id="SSF53098">
    <property type="entry name" value="Ribonuclease H-like"/>
    <property type="match status" value="1"/>
</dbReference>
<dbReference type="AlphaFoldDB" id="A0A316GUL6"/>
<keyword evidence="4" id="KW-1185">Reference proteome</keyword>
<evidence type="ECO:0000259" key="2">
    <source>
        <dbReference type="PROSITE" id="PS50994"/>
    </source>
</evidence>
<accession>A0A316GUL6</accession>
<feature type="non-terminal residue" evidence="3">
    <location>
        <position position="1"/>
    </location>
</feature>
<evidence type="ECO:0000256" key="1">
    <source>
        <dbReference type="SAM" id="MobiDB-lite"/>
    </source>
</evidence>
<dbReference type="InterPro" id="IPR036397">
    <property type="entry name" value="RNaseH_sf"/>
</dbReference>
<dbReference type="Pfam" id="PF13683">
    <property type="entry name" value="rve_3"/>
    <property type="match status" value="1"/>
</dbReference>
<feature type="domain" description="Integrase catalytic" evidence="2">
    <location>
        <begin position="1"/>
        <end position="62"/>
    </location>
</feature>
<protein>
    <submittedName>
        <fullName evidence="3">Integrase-like protein</fullName>
    </submittedName>
</protein>
<comment type="caution">
    <text evidence="3">The sequence shown here is derived from an EMBL/GenBank/DDBJ whole genome shotgun (WGS) entry which is preliminary data.</text>
</comment>
<dbReference type="GO" id="GO:0003676">
    <property type="term" value="F:nucleic acid binding"/>
    <property type="evidence" value="ECO:0007669"/>
    <property type="project" value="InterPro"/>
</dbReference>
<feature type="region of interest" description="Disordered" evidence="1">
    <location>
        <begin position="79"/>
        <end position="109"/>
    </location>
</feature>
<name>A0A316GUL6_9SPHI</name>
<dbReference type="PROSITE" id="PS50994">
    <property type="entry name" value="INTEGRASE"/>
    <property type="match status" value="1"/>
</dbReference>